<evidence type="ECO:0000313" key="3">
    <source>
        <dbReference type="Proteomes" id="UP000218890"/>
    </source>
</evidence>
<organism evidence="2 3">
    <name type="scientific">Halorhodospira halochloris</name>
    <name type="common">Ectothiorhodospira halochloris</name>
    <dbReference type="NCBI Taxonomy" id="1052"/>
    <lineage>
        <taxon>Bacteria</taxon>
        <taxon>Pseudomonadati</taxon>
        <taxon>Pseudomonadota</taxon>
        <taxon>Gammaproteobacteria</taxon>
        <taxon>Chromatiales</taxon>
        <taxon>Ectothiorhodospiraceae</taxon>
        <taxon>Halorhodospira</taxon>
    </lineage>
</organism>
<sequence length="232" mass="25916">MWLWQFAKRYFQRLSEASVEGCRLGRSLKASLISLLVILSLSAPLSLSADDDVILVFGDSLSTAYGFERDKAWPALLDQQLAEHGLDYRVVNTSRSGETTGGGLRRLPDTLEEHEPAITLIQLGGNDGLRGQPPQRIKSNLREMITLAEQADSEVVLIGIRIPPNYGRAYAERFEQIYPALAEEHDIELIPFLLEGIWDKEGMMQDDGIHPSAAAQPKILELVWDMLEDSVK</sequence>
<dbReference type="PANTHER" id="PTHR30383">
    <property type="entry name" value="THIOESTERASE 1/PROTEASE 1/LYSOPHOSPHOLIPASE L1"/>
    <property type="match status" value="1"/>
</dbReference>
<dbReference type="SUPFAM" id="SSF52266">
    <property type="entry name" value="SGNH hydrolase"/>
    <property type="match status" value="1"/>
</dbReference>
<accession>A0A0X8XBN1</accession>
<dbReference type="InterPro" id="IPR013830">
    <property type="entry name" value="SGNH_hydro"/>
</dbReference>
<dbReference type="RefSeq" id="WP_096409844.1">
    <property type="nucleotide sequence ID" value="NZ_AP017372.2"/>
</dbReference>
<evidence type="ECO:0000259" key="1">
    <source>
        <dbReference type="Pfam" id="PF13472"/>
    </source>
</evidence>
<reference evidence="2" key="1">
    <citation type="submission" date="2016-02" db="EMBL/GenBank/DDBJ databases">
        <title>Halorhodospira halochloris DSM-1059 complete genome, version 2.</title>
        <authorList>
            <person name="Tsukatani Y."/>
        </authorList>
    </citation>
    <scope>NUCLEOTIDE SEQUENCE</scope>
    <source>
        <strain evidence="2">DSM 1059</strain>
    </source>
</reference>
<gene>
    <name evidence="2" type="primary">tesA</name>
    <name evidence="2" type="ORF">HH1059_18010</name>
</gene>
<dbReference type="GO" id="GO:0004622">
    <property type="term" value="F:phosphatidylcholine lysophospholipase activity"/>
    <property type="evidence" value="ECO:0007669"/>
    <property type="project" value="TreeGrafter"/>
</dbReference>
<protein>
    <submittedName>
        <fullName evidence="2">Arylesterase</fullName>
    </submittedName>
</protein>
<dbReference type="AlphaFoldDB" id="A0A0X8XBN1"/>
<dbReference type="KEGG" id="hhk:HH1059_18010"/>
<dbReference type="Gene3D" id="3.40.50.1110">
    <property type="entry name" value="SGNH hydrolase"/>
    <property type="match status" value="1"/>
</dbReference>
<dbReference type="InterPro" id="IPR051532">
    <property type="entry name" value="Ester_Hydrolysis_Enzymes"/>
</dbReference>
<feature type="domain" description="SGNH hydrolase-type esterase" evidence="1">
    <location>
        <begin position="56"/>
        <end position="215"/>
    </location>
</feature>
<dbReference type="Proteomes" id="UP000218890">
    <property type="component" value="Chromosome"/>
</dbReference>
<proteinExistence type="predicted"/>
<keyword evidence="3" id="KW-1185">Reference proteome</keyword>
<name>A0A0X8XBN1_HALHR</name>
<dbReference type="EMBL" id="AP017372">
    <property type="protein sequence ID" value="BAU58488.1"/>
    <property type="molecule type" value="Genomic_DNA"/>
</dbReference>
<evidence type="ECO:0000313" key="2">
    <source>
        <dbReference type="EMBL" id="BAU58488.1"/>
    </source>
</evidence>
<dbReference type="CDD" id="cd01822">
    <property type="entry name" value="Lysophospholipase_L1_like"/>
    <property type="match status" value="1"/>
</dbReference>
<dbReference type="PANTHER" id="PTHR30383:SF24">
    <property type="entry name" value="THIOESTERASE 1_PROTEASE 1_LYSOPHOSPHOLIPASE L1"/>
    <property type="match status" value="1"/>
</dbReference>
<dbReference type="InterPro" id="IPR036514">
    <property type="entry name" value="SGNH_hydro_sf"/>
</dbReference>
<dbReference type="OrthoDB" id="9786188at2"/>
<dbReference type="Pfam" id="PF13472">
    <property type="entry name" value="Lipase_GDSL_2"/>
    <property type="match status" value="1"/>
</dbReference>